<organism evidence="1 2">
    <name type="scientific">Phytophthora megakarya</name>
    <dbReference type="NCBI Taxonomy" id="4795"/>
    <lineage>
        <taxon>Eukaryota</taxon>
        <taxon>Sar</taxon>
        <taxon>Stramenopiles</taxon>
        <taxon>Oomycota</taxon>
        <taxon>Peronosporomycetes</taxon>
        <taxon>Peronosporales</taxon>
        <taxon>Peronosporaceae</taxon>
        <taxon>Phytophthora</taxon>
    </lineage>
</organism>
<gene>
    <name evidence="1" type="ORF">PHMEG_0005236</name>
</gene>
<evidence type="ECO:0000313" key="1">
    <source>
        <dbReference type="EMBL" id="OWZ20364.1"/>
    </source>
</evidence>
<dbReference type="Proteomes" id="UP000198211">
    <property type="component" value="Unassembled WGS sequence"/>
</dbReference>
<protein>
    <submittedName>
        <fullName evidence="1">Uncharacterized protein</fullName>
    </submittedName>
</protein>
<name>A0A225WRU2_9STRA</name>
<keyword evidence="2" id="KW-1185">Reference proteome</keyword>
<comment type="caution">
    <text evidence="1">The sequence shown here is derived from an EMBL/GenBank/DDBJ whole genome shotgun (WGS) entry which is preliminary data.</text>
</comment>
<evidence type="ECO:0000313" key="2">
    <source>
        <dbReference type="Proteomes" id="UP000198211"/>
    </source>
</evidence>
<dbReference type="AlphaFoldDB" id="A0A225WRU2"/>
<accession>A0A225WRU2</accession>
<proteinExistence type="predicted"/>
<reference evidence="2" key="1">
    <citation type="submission" date="2017-03" db="EMBL/GenBank/DDBJ databases">
        <title>Phytopthora megakarya and P. palmivora, two closely related causual agents of cacao black pod achieved similar genome size and gene model numbers by different mechanisms.</title>
        <authorList>
            <person name="Ali S."/>
            <person name="Shao J."/>
            <person name="Larry D.J."/>
            <person name="Kronmiller B."/>
            <person name="Shen D."/>
            <person name="Strem M.D."/>
            <person name="Melnick R.L."/>
            <person name="Guiltinan M.J."/>
            <person name="Tyler B.M."/>
            <person name="Meinhardt L.W."/>
            <person name="Bailey B.A."/>
        </authorList>
    </citation>
    <scope>NUCLEOTIDE SEQUENCE [LARGE SCALE GENOMIC DNA]</scope>
    <source>
        <strain evidence="2">zdho120</strain>
    </source>
</reference>
<sequence length="312" mass="35739">MYSKKTALTGIAATLIRGRTLIPPVGLDLIYIDPRNKQKLSTVDIEGFLLRRRFNVVIALEESVRLVMIRNGAEDVQRLDWEATKDHENDWSADAAFVLPDNATRTAINNGFVTAAAKRLPAGLYPCWVVENFKGALSGLSRRDVEYMMGLSDTRFAGMARSVDLVKGMPIQITQNVRPTKGAANGKLWFLESFNLSTIAKLGSRINFQGSRLSVQYFESTKGQMLFHSILAQIMHFSQFFVTPKRSRKQKYRCREHQMGTNDRYLCDYNISLSFLQWEISCRYRKQAPRNVFTRFAGRLTERICYFDAIYE</sequence>
<dbReference type="EMBL" id="NBNE01000332">
    <property type="protein sequence ID" value="OWZ20364.1"/>
    <property type="molecule type" value="Genomic_DNA"/>
</dbReference>
<dbReference type="OrthoDB" id="129520at2759"/>